<dbReference type="Proteomes" id="UP001162164">
    <property type="component" value="Unassembled WGS sequence"/>
</dbReference>
<dbReference type="EMBL" id="JAPWTJ010000616">
    <property type="protein sequence ID" value="KAJ8976866.1"/>
    <property type="molecule type" value="Genomic_DNA"/>
</dbReference>
<proteinExistence type="predicted"/>
<keyword evidence="3" id="KW-1185">Reference proteome</keyword>
<gene>
    <name evidence="2" type="ORF">NQ317_014261</name>
</gene>
<reference evidence="2" key="1">
    <citation type="journal article" date="2023" name="Insect Mol. Biol.">
        <title>Genome sequencing provides insights into the evolution of gene families encoding plant cell wall-degrading enzymes in longhorned beetles.</title>
        <authorList>
            <person name="Shin N.R."/>
            <person name="Okamura Y."/>
            <person name="Kirsch R."/>
            <person name="Pauchet Y."/>
        </authorList>
    </citation>
    <scope>NUCLEOTIDE SEQUENCE</scope>
    <source>
        <strain evidence="2">MMC_N1</strain>
    </source>
</reference>
<sequence length="274" mass="30293">MIHDSIIRILHAFFPDTISQGYTTPIDVQTQTPILPKPTVIVDSTSNYFSFGAPNRIKKKKKEGCTKPKHKNKSDPISKFIECLGRPSQIRKLIGLYTGDRDQRTNAKGNRKLRQYNPTHYTMLPSASVSIGESRKGSFEFSTISSTSFQQPDRTTEVEFCNPANSARTITSNSQNNALSECTFSKNGEAEARSSIRMLEVISGNRCSVMGTVNRSQYKLFTIALVYTDNLGDINTLLVASPTVKPAAKKEPSGAEKASKAQKRVPCEPFCVNS</sequence>
<feature type="compositionally biased region" description="Basic and acidic residues" evidence="1">
    <location>
        <begin position="248"/>
        <end position="259"/>
    </location>
</feature>
<evidence type="ECO:0000313" key="3">
    <source>
        <dbReference type="Proteomes" id="UP001162164"/>
    </source>
</evidence>
<accession>A0ABQ9JFC6</accession>
<organism evidence="2 3">
    <name type="scientific">Molorchus minor</name>
    <dbReference type="NCBI Taxonomy" id="1323400"/>
    <lineage>
        <taxon>Eukaryota</taxon>
        <taxon>Metazoa</taxon>
        <taxon>Ecdysozoa</taxon>
        <taxon>Arthropoda</taxon>
        <taxon>Hexapoda</taxon>
        <taxon>Insecta</taxon>
        <taxon>Pterygota</taxon>
        <taxon>Neoptera</taxon>
        <taxon>Endopterygota</taxon>
        <taxon>Coleoptera</taxon>
        <taxon>Polyphaga</taxon>
        <taxon>Cucujiformia</taxon>
        <taxon>Chrysomeloidea</taxon>
        <taxon>Cerambycidae</taxon>
        <taxon>Lamiinae</taxon>
        <taxon>Monochamini</taxon>
        <taxon>Molorchus</taxon>
    </lineage>
</organism>
<feature type="region of interest" description="Disordered" evidence="1">
    <location>
        <begin position="245"/>
        <end position="274"/>
    </location>
</feature>
<name>A0ABQ9JFC6_9CUCU</name>
<protein>
    <submittedName>
        <fullName evidence="2">Uncharacterized protein</fullName>
    </submittedName>
</protein>
<evidence type="ECO:0000313" key="2">
    <source>
        <dbReference type="EMBL" id="KAJ8976866.1"/>
    </source>
</evidence>
<evidence type="ECO:0000256" key="1">
    <source>
        <dbReference type="SAM" id="MobiDB-lite"/>
    </source>
</evidence>
<comment type="caution">
    <text evidence="2">The sequence shown here is derived from an EMBL/GenBank/DDBJ whole genome shotgun (WGS) entry which is preliminary data.</text>
</comment>